<evidence type="ECO:0000313" key="4">
    <source>
        <dbReference type="Proteomes" id="UP001219297"/>
    </source>
</evidence>
<dbReference type="PANTHER" id="PTHR11319">
    <property type="entry name" value="G PROTEIN-COUPLED RECEPTOR-RELATED"/>
    <property type="match status" value="1"/>
</dbReference>
<dbReference type="RefSeq" id="WP_274734419.1">
    <property type="nucleotide sequence ID" value="NZ_CAUPFG010000031.1"/>
</dbReference>
<dbReference type="Pfam" id="PF05738">
    <property type="entry name" value="Cna_B"/>
    <property type="match status" value="2"/>
</dbReference>
<dbReference type="InterPro" id="IPR011050">
    <property type="entry name" value="Pectin_lyase_fold/virulence"/>
</dbReference>
<evidence type="ECO:0000313" key="3">
    <source>
        <dbReference type="EMBL" id="MDE1657147.1"/>
    </source>
</evidence>
<dbReference type="Gene3D" id="2.60.40.1140">
    <property type="entry name" value="Collagen-binding surface protein Cna, B-type domain"/>
    <property type="match status" value="2"/>
</dbReference>
<dbReference type="SMART" id="SM00710">
    <property type="entry name" value="PbH1"/>
    <property type="match status" value="6"/>
</dbReference>
<reference evidence="3 4" key="1">
    <citation type="submission" date="2023-02" db="EMBL/GenBank/DDBJ databases">
        <title>Defining the Infant Male Urobiome and Moving Towards Mechanisms in Urobiome Research.</title>
        <authorList>
            <person name="Reasoner S."/>
            <person name="Flores V."/>
            <person name="Van Horn G."/>
            <person name="Morales G."/>
            <person name="Peard L."/>
            <person name="Abelson B."/>
            <person name="Manuel C."/>
            <person name="Lee J."/>
            <person name="Baker B."/>
            <person name="Williams T."/>
            <person name="Schmitz J."/>
            <person name="Clayton D."/>
            <person name="Hadjifrangiskou M."/>
        </authorList>
    </citation>
    <scope>NUCLEOTIDE SEQUENCE [LARGE SCALE GENOMIC DNA]</scope>
    <source>
        <strain evidence="3 4">AS1053</strain>
    </source>
</reference>
<dbReference type="SUPFAM" id="SSF49478">
    <property type="entry name" value="Cna protein B-type domain"/>
    <property type="match status" value="2"/>
</dbReference>
<organism evidence="3 4">
    <name type="scientific">Actinotignum sanguinis</name>
    <dbReference type="NCBI Taxonomy" id="1445614"/>
    <lineage>
        <taxon>Bacteria</taxon>
        <taxon>Bacillati</taxon>
        <taxon>Actinomycetota</taxon>
        <taxon>Actinomycetes</taxon>
        <taxon>Actinomycetales</taxon>
        <taxon>Actinomycetaceae</taxon>
        <taxon>Actinotignum</taxon>
    </lineage>
</organism>
<gene>
    <name evidence="3" type="ORF">PWJ81_08705</name>
</gene>
<dbReference type="SUPFAM" id="SSF51126">
    <property type="entry name" value="Pectin lyase-like"/>
    <property type="match status" value="1"/>
</dbReference>
<keyword evidence="4" id="KW-1185">Reference proteome</keyword>
<protein>
    <submittedName>
        <fullName evidence="3">Cna B-type domain-containing protein</fullName>
    </submittedName>
</protein>
<name>A0ABT5V857_9ACTO</name>
<proteinExistence type="predicted"/>
<dbReference type="InterPro" id="IPR012334">
    <property type="entry name" value="Pectin_lyas_fold"/>
</dbReference>
<sequence length="915" mass="92904">MTTPKEAAVVRKFSGALSALIIGLLAVIAPLPAALGEPGSAAPSTWAELVATGSQAGAISATVSNNLTVAADAPVLRVPAGTRLTLTGSGEVTGADLPAVQVEKGGTLTLAGPSFTRTQFVVEGTLEVSAGSIHDTALTGPVIFVQGGELNFSGTADFSRNSSAPQGGTLGPNGVNAGKYAPITAYGGSVTISGGTISQNSGLLRGGAIGVWSSAEQPAKLTISGGTLSKNTVSNPSSNGFGGAVFTEGATVDLSGGTLSGNTTEYGGALALMQSTFTMNGGEINGNSNGEYKGFGGGILIDGGKATFTGGTVSGNTANGFGGGLNILNSTVSISGLTVTENTALKSGGGISFGGTTRAVINAAIMRGNTATGFWGGGAIYNDTKAHLTMHNTVIRNNHIKDMRLVGAGNRPPGAQGGGLWNCPTGTTTMHITRGVAIFDNSAPDAGKEKQFKGAGDDFFSVAKHEFDNPTPVAGQPVTVTERMLGGSPRAWFQDGSAYGIHANWPAEKQLPRYQEGGENTPIPFGQPITDNKAFKSVPSAEAKALAGVVASVIIENNNATKVGISGGGITNNGELIFGEDDIWKLRVTKGWEGDDAATRPESITLDVLVGGHKLQEITLTAAQQWTADIPNFPNPATLIDAATGKQLPIEFREHGADNSPYTLRTTATTADDGAKLYTVALTNTMSTEVSVAKKWNDDAAPAGLRPDKVTVELLDGGQPVGQSIELSAANGWTGTFTNLPVYREGRKAVYSVREVTVPGYTTVISGDAASGYVITNTHTPPPPPTVPPAPPTTPPAPPTTEPPAPPTTPPAPPTTPPVPPTPSEPPTVPPSTPPTTEPPAPPTTPPSLPPTVPPSVPPSTPPGTPPVTPPSTPPANPPRIVRTGSDARSGAALAGTALLAGLGILAWRRLRAER</sequence>
<dbReference type="PANTHER" id="PTHR11319:SF35">
    <property type="entry name" value="OUTER MEMBRANE PROTEIN PMPC-RELATED"/>
    <property type="match status" value="1"/>
</dbReference>
<evidence type="ECO:0000256" key="1">
    <source>
        <dbReference type="SAM" id="MobiDB-lite"/>
    </source>
</evidence>
<feature type="domain" description="CNA-B" evidence="2">
    <location>
        <begin position="587"/>
        <end position="636"/>
    </location>
</feature>
<feature type="region of interest" description="Disordered" evidence="1">
    <location>
        <begin position="775"/>
        <end position="888"/>
    </location>
</feature>
<feature type="domain" description="CNA-B" evidence="2">
    <location>
        <begin position="690"/>
        <end position="778"/>
    </location>
</feature>
<dbReference type="Gene3D" id="2.160.20.10">
    <property type="entry name" value="Single-stranded right-handed beta-helix, Pectin lyase-like"/>
    <property type="match status" value="1"/>
</dbReference>
<dbReference type="CDD" id="cd00222">
    <property type="entry name" value="CollagenBindB"/>
    <property type="match status" value="1"/>
</dbReference>
<accession>A0ABT5V857</accession>
<evidence type="ECO:0000259" key="2">
    <source>
        <dbReference type="Pfam" id="PF05738"/>
    </source>
</evidence>
<dbReference type="EMBL" id="JARBHI010000026">
    <property type="protein sequence ID" value="MDE1657147.1"/>
    <property type="molecule type" value="Genomic_DNA"/>
</dbReference>
<dbReference type="Proteomes" id="UP001219297">
    <property type="component" value="Unassembled WGS sequence"/>
</dbReference>
<dbReference type="PRINTS" id="PR01217">
    <property type="entry name" value="PRICHEXTENSN"/>
</dbReference>
<dbReference type="InterPro" id="IPR006626">
    <property type="entry name" value="PbH1"/>
</dbReference>
<dbReference type="InterPro" id="IPR008454">
    <property type="entry name" value="Collagen-bd_Cna-like_B-typ_dom"/>
</dbReference>
<feature type="compositionally biased region" description="Pro residues" evidence="1">
    <location>
        <begin position="780"/>
        <end position="878"/>
    </location>
</feature>
<comment type="caution">
    <text evidence="3">The sequence shown here is derived from an EMBL/GenBank/DDBJ whole genome shotgun (WGS) entry which is preliminary data.</text>
</comment>